<sequence length="192" mass="19510">METLDFAPATRAVAAVVTGIGEDQLGNPTPCPGLTVADLLDHLGGLALAFTWAATKQTPEGGTEAAFDGSRLSPTWRAEIPAALDELAVAWTDPAAYAGMTMAGPVEMPGEVAALVALDEVVVHGWDLARATGLPYDPDEAAVLACLGFASSFDVPPDAGAGPFGPPVPVPDSAPALDRLAGATGRDPAWRP</sequence>
<dbReference type="InterPro" id="IPR017517">
    <property type="entry name" value="Maleyloyr_isom"/>
</dbReference>
<feature type="domain" description="Mycothiol-dependent maleylpyruvate isomerase metal-binding" evidence="2">
    <location>
        <begin position="7"/>
        <end position="129"/>
    </location>
</feature>
<name>A0A6L6XS12_9ACTN</name>
<dbReference type="Pfam" id="PF11716">
    <property type="entry name" value="MDMPI_N"/>
    <property type="match status" value="1"/>
</dbReference>
<accession>A0A6L6XS12</accession>
<dbReference type="GO" id="GO:0046872">
    <property type="term" value="F:metal ion binding"/>
    <property type="evidence" value="ECO:0007669"/>
    <property type="project" value="InterPro"/>
</dbReference>
<dbReference type="RefSeq" id="WP_157343116.1">
    <property type="nucleotide sequence ID" value="NZ_WSEK01000004.1"/>
</dbReference>
<dbReference type="NCBIfam" id="TIGR03086">
    <property type="entry name" value="TIGR03086 family metal-binding protein"/>
    <property type="match status" value="1"/>
</dbReference>
<proteinExistence type="predicted"/>
<dbReference type="Gene3D" id="1.20.120.450">
    <property type="entry name" value="dinb family like domain"/>
    <property type="match status" value="1"/>
</dbReference>
<evidence type="ECO:0000259" key="2">
    <source>
        <dbReference type="Pfam" id="PF11716"/>
    </source>
</evidence>
<dbReference type="InterPro" id="IPR017520">
    <property type="entry name" value="CHP03086"/>
</dbReference>
<protein>
    <submittedName>
        <fullName evidence="3">TIGR03086 family protein</fullName>
    </submittedName>
</protein>
<gene>
    <name evidence="3" type="ORF">GON03_13405</name>
</gene>
<evidence type="ECO:0000256" key="1">
    <source>
        <dbReference type="SAM" id="MobiDB-lite"/>
    </source>
</evidence>
<organism evidence="3 4">
    <name type="scientific">Nocardioides agri</name>
    <dbReference type="NCBI Taxonomy" id="2682843"/>
    <lineage>
        <taxon>Bacteria</taxon>
        <taxon>Bacillati</taxon>
        <taxon>Actinomycetota</taxon>
        <taxon>Actinomycetes</taxon>
        <taxon>Propionibacteriales</taxon>
        <taxon>Nocardioidaceae</taxon>
        <taxon>Nocardioides</taxon>
    </lineage>
</organism>
<keyword evidence="4" id="KW-1185">Reference proteome</keyword>
<reference evidence="3 4" key="1">
    <citation type="submission" date="2019-12" db="EMBL/GenBank/DDBJ databases">
        <authorList>
            <person name="Huq M.A."/>
        </authorList>
    </citation>
    <scope>NUCLEOTIDE SEQUENCE [LARGE SCALE GENOMIC DNA]</scope>
    <source>
        <strain evidence="3 4">MAH-18</strain>
    </source>
</reference>
<comment type="caution">
    <text evidence="3">The sequence shown here is derived from an EMBL/GenBank/DDBJ whole genome shotgun (WGS) entry which is preliminary data.</text>
</comment>
<dbReference type="EMBL" id="WSEK01000004">
    <property type="protein sequence ID" value="MVQ50181.1"/>
    <property type="molecule type" value="Genomic_DNA"/>
</dbReference>
<dbReference type="InterPro" id="IPR024344">
    <property type="entry name" value="MDMPI_metal-binding"/>
</dbReference>
<feature type="region of interest" description="Disordered" evidence="1">
    <location>
        <begin position="158"/>
        <end position="192"/>
    </location>
</feature>
<dbReference type="Proteomes" id="UP000473525">
    <property type="component" value="Unassembled WGS sequence"/>
</dbReference>
<dbReference type="AlphaFoldDB" id="A0A6L6XS12"/>
<evidence type="ECO:0000313" key="4">
    <source>
        <dbReference type="Proteomes" id="UP000473525"/>
    </source>
</evidence>
<evidence type="ECO:0000313" key="3">
    <source>
        <dbReference type="EMBL" id="MVQ50181.1"/>
    </source>
</evidence>
<dbReference type="InterPro" id="IPR034660">
    <property type="entry name" value="DinB/YfiT-like"/>
</dbReference>
<dbReference type="NCBIfam" id="TIGR03083">
    <property type="entry name" value="maleylpyruvate isomerase family mycothiol-dependent enzyme"/>
    <property type="match status" value="1"/>
</dbReference>
<dbReference type="SUPFAM" id="SSF109854">
    <property type="entry name" value="DinB/YfiT-like putative metalloenzymes"/>
    <property type="match status" value="1"/>
</dbReference>